<keyword evidence="2" id="KW-1185">Reference proteome</keyword>
<dbReference type="VEuPathDB" id="FungiDB:BDBG_16121"/>
<reference evidence="2" key="1">
    <citation type="journal article" date="2015" name="PLoS Genet.">
        <title>The dynamic genome and transcriptome of the human fungal pathogen Blastomyces and close relative Emmonsia.</title>
        <authorList>
            <person name="Munoz J.F."/>
            <person name="Gauthier G.M."/>
            <person name="Desjardins C.A."/>
            <person name="Gallo J.E."/>
            <person name="Holder J."/>
            <person name="Sullivan T.D."/>
            <person name="Marty A.J."/>
            <person name="Carmen J.C."/>
            <person name="Chen Z."/>
            <person name="Ding L."/>
            <person name="Gujja S."/>
            <person name="Magrini V."/>
            <person name="Misas E."/>
            <person name="Mitreva M."/>
            <person name="Priest M."/>
            <person name="Saif S."/>
            <person name="Whiston E.A."/>
            <person name="Young S."/>
            <person name="Zeng Q."/>
            <person name="Goldman W.E."/>
            <person name="Mardis E.R."/>
            <person name="Taylor J.W."/>
            <person name="McEwen J.G."/>
            <person name="Clay O.K."/>
            <person name="Klein B.S."/>
            <person name="Cuomo C.A."/>
        </authorList>
    </citation>
    <scope>NUCLEOTIDE SEQUENCE [LARGE SCALE GENOMIC DNA]</scope>
    <source>
        <strain evidence="2">SLH14081</strain>
    </source>
</reference>
<organism evidence="1 2">
    <name type="scientific">Blastomyces gilchristii (strain SLH14081)</name>
    <name type="common">Blastomyces dermatitidis</name>
    <dbReference type="NCBI Taxonomy" id="559298"/>
    <lineage>
        <taxon>Eukaryota</taxon>
        <taxon>Fungi</taxon>
        <taxon>Dikarya</taxon>
        <taxon>Ascomycota</taxon>
        <taxon>Pezizomycotina</taxon>
        <taxon>Eurotiomycetes</taxon>
        <taxon>Eurotiomycetidae</taxon>
        <taxon>Onygenales</taxon>
        <taxon>Ajellomycetaceae</taxon>
        <taxon>Blastomyces</taxon>
    </lineage>
</organism>
<gene>
    <name evidence="1" type="ORF">BDBG_16121</name>
</gene>
<protein>
    <submittedName>
        <fullName evidence="1">Uncharacterized protein</fullName>
    </submittedName>
</protein>
<dbReference type="OrthoDB" id="4190898at2759"/>
<dbReference type="RefSeq" id="XP_031575847.1">
    <property type="nucleotide sequence ID" value="XM_031724131.1"/>
</dbReference>
<evidence type="ECO:0000313" key="2">
    <source>
        <dbReference type="Proteomes" id="UP000002038"/>
    </source>
</evidence>
<proteinExistence type="predicted"/>
<dbReference type="GeneID" id="42528340"/>
<dbReference type="AlphaFoldDB" id="A0A179UBE4"/>
<dbReference type="EMBL" id="GG657448">
    <property type="protein sequence ID" value="OAT03852.1"/>
    <property type="molecule type" value="Genomic_DNA"/>
</dbReference>
<evidence type="ECO:0000313" key="1">
    <source>
        <dbReference type="EMBL" id="OAT03852.1"/>
    </source>
</evidence>
<dbReference type="Proteomes" id="UP000002038">
    <property type="component" value="Unassembled WGS sequence"/>
</dbReference>
<accession>A0A179UBE4</accession>
<dbReference type="KEGG" id="bgh:BDBG_16121"/>
<sequence length="62" mass="6791">MLIEEEDSIATVIERAETELITDESTGRRDNISLQGTASTAAAAREVEKEEEEDVTIKAVLL</sequence>
<name>A0A179UBE4_BLAGS</name>